<dbReference type="InterPro" id="IPR019639">
    <property type="entry name" value="DUF2505"/>
</dbReference>
<organism evidence="1 2">
    <name type="scientific">Mycobacterium hippophais</name>
    <dbReference type="NCBI Taxonomy" id="3016340"/>
    <lineage>
        <taxon>Bacteria</taxon>
        <taxon>Bacillati</taxon>
        <taxon>Actinomycetota</taxon>
        <taxon>Actinomycetes</taxon>
        <taxon>Mycobacteriales</taxon>
        <taxon>Mycobacteriaceae</taxon>
        <taxon>Mycobacterium</taxon>
    </lineage>
</organism>
<dbReference type="RefSeq" id="WP_269894780.1">
    <property type="nucleotide sequence ID" value="NZ_JAPZPY010000006.1"/>
</dbReference>
<proteinExistence type="predicted"/>
<gene>
    <name evidence="1" type="ORF">O6P37_14695</name>
</gene>
<name>A0ABT4PU96_9MYCO</name>
<dbReference type="Proteomes" id="UP001142153">
    <property type="component" value="Unassembled WGS sequence"/>
</dbReference>
<reference evidence="1" key="1">
    <citation type="submission" date="2022-12" db="EMBL/GenBank/DDBJ databases">
        <authorList>
            <person name="Deng Y."/>
            <person name="Zhang Y.-Q."/>
        </authorList>
    </citation>
    <scope>NUCLEOTIDE SEQUENCE</scope>
    <source>
        <strain evidence="1">CPCC 205372</strain>
    </source>
</reference>
<dbReference type="EMBL" id="JAPZPY010000006">
    <property type="protein sequence ID" value="MCZ8380118.1"/>
    <property type="molecule type" value="Genomic_DNA"/>
</dbReference>
<evidence type="ECO:0000313" key="1">
    <source>
        <dbReference type="EMBL" id="MCZ8380118.1"/>
    </source>
</evidence>
<dbReference type="Pfam" id="PF10698">
    <property type="entry name" value="DUF2505"/>
    <property type="match status" value="1"/>
</dbReference>
<accession>A0ABT4PU96</accession>
<sequence>MSRTLDFEVESAISVEQIHAAYSEADYWVSRLANYGDNGRLDAIDVVDGLVQVVTVQDLRSALLPKPFGKLYPRDLEIVQDQTWTLVHGELHGQVRIEARGAPGSGSSSVVLAPAGGASQLRCTATMKVDVRFVGGTIEAMLARQMVDDTPEMLRFTTVWLNECG</sequence>
<evidence type="ECO:0000313" key="2">
    <source>
        <dbReference type="Proteomes" id="UP001142153"/>
    </source>
</evidence>
<keyword evidence="2" id="KW-1185">Reference proteome</keyword>
<protein>
    <submittedName>
        <fullName evidence="1">DUF2505 domain-containing protein</fullName>
    </submittedName>
</protein>
<comment type="caution">
    <text evidence="1">The sequence shown here is derived from an EMBL/GenBank/DDBJ whole genome shotgun (WGS) entry which is preliminary data.</text>
</comment>